<reference evidence="1" key="1">
    <citation type="submission" date="2022-06" db="EMBL/GenBank/DDBJ databases">
        <authorList>
            <person name="Legras J.-L."/>
            <person name="Devillers H."/>
            <person name="Grondin C."/>
        </authorList>
    </citation>
    <scope>NUCLEOTIDE SEQUENCE</scope>
    <source>
        <strain evidence="1">CLIB 1444</strain>
    </source>
</reference>
<comment type="caution">
    <text evidence="1">The sequence shown here is derived from an EMBL/GenBank/DDBJ whole genome shotgun (WGS) entry which is preliminary data.</text>
</comment>
<keyword evidence="2" id="KW-1185">Reference proteome</keyword>
<dbReference type="EMBL" id="CALSDN010000004">
    <property type="protein sequence ID" value="CAH6720608.1"/>
    <property type="molecule type" value="Genomic_DNA"/>
</dbReference>
<protein>
    <submittedName>
        <fullName evidence="1">DNA polymerase alpha-binding protein</fullName>
    </submittedName>
</protein>
<gene>
    <name evidence="1" type="ORF">CLIB1444_04S03906</name>
</gene>
<sequence length="788" mass="89800">MEEIGAFTEGNSFVHTTENKLLVGNSIGILKVFPLDQNEEPKSIDIQENLTSISHYGDKALITNTAGCLELVDLKDEESKIIYRCELPLRDSVFINEGKRMVVGGDESYFMILNHDNDEKLKIDIPDQLVNLSYNATSELLSVTLSSGDLKIYSVSNEQPNLIETLDKVLQRKVLSSLDEIDFENDHKNELLCTRPSWNSLGDNFYLPASPGVTILNREYEVVDKIEMEKVIDFQRVNNFLVILVPEQVNIWDLKTKKIVKSIKLKQLSINLHYNNHLFIGTNQGFVVKVPDVIKELQEELGADDLGFSDDEPVEDAMDEDVSRNGIDDSIIDDDEEFPYYNKDVSKVFENQDRKRQRLSPPSSVSSSTMGYVSHDFIKEITPHSPGSTPFKNNGGIERRYLMMSSIGYVWAVKNESQQSVTVSFFDRSINKDYHFNDYSNFDLCGINSNGIILGYSNVQGNEDCGIIYYRTHQTEQDSWDKKIPLHKGEFITCVSITESDDATIVVGTNFGNLRVFNQHGLCIKIMKVNPIISIISNNTSIFIITQLTINLYAFSIFNLSEDKFIQQDCILPLKQLTTKPLIKGIFFNEFNDPCLVPGSDDTLMILSGWREPMNCKWIPILNCKTKWKCWPLGLFNDKLNCLLLKNNDEYPGFPLSLPIELDLKLPINHQDKKQKEEEEDFEEIFVQASTMGKIANDSLVDTDFQQFNDEISEKLSFYTNQFDKSLLQLFVKTCQQSNLNKAFSIAKLMNNDKALIAATKICQRFEFNSLATKIGKLRDQLVDVDDI</sequence>
<evidence type="ECO:0000313" key="2">
    <source>
        <dbReference type="Proteomes" id="UP001152531"/>
    </source>
</evidence>
<dbReference type="Proteomes" id="UP001152531">
    <property type="component" value="Unassembled WGS sequence"/>
</dbReference>
<name>A0ACA9Y7H3_9ASCO</name>
<proteinExistence type="predicted"/>
<organism evidence="1 2">
    <name type="scientific">[Candida] jaroonii</name>
    <dbReference type="NCBI Taxonomy" id="467808"/>
    <lineage>
        <taxon>Eukaryota</taxon>
        <taxon>Fungi</taxon>
        <taxon>Dikarya</taxon>
        <taxon>Ascomycota</taxon>
        <taxon>Saccharomycotina</taxon>
        <taxon>Pichiomycetes</taxon>
        <taxon>Debaryomycetaceae</taxon>
        <taxon>Yamadazyma</taxon>
    </lineage>
</organism>
<accession>A0ACA9Y7H3</accession>
<evidence type="ECO:0000313" key="1">
    <source>
        <dbReference type="EMBL" id="CAH6720608.1"/>
    </source>
</evidence>